<dbReference type="RefSeq" id="WP_012899138.1">
    <property type="nucleotide sequence ID" value="NC_013665.1"/>
</dbReference>
<dbReference type="Proteomes" id="UP000001882">
    <property type="component" value="Chromosome"/>
</dbReference>
<dbReference type="KEGG" id="mpd:MCP_0386"/>
<dbReference type="STRING" id="304371.MCP_0386"/>
<reference evidence="1 2" key="1">
    <citation type="journal article" date="2007" name="Appl. Environ. Microbiol.">
        <title>Isolation of key methanogens for global methane emission from rice paddy fields: a novel isolate affiliated with the clone cluster rice cluster I.</title>
        <authorList>
            <person name="Sakai S."/>
            <person name="Imachi H."/>
            <person name="Sekiguchi Y."/>
            <person name="Ohashi A."/>
            <person name="Harada H."/>
            <person name="Kamagata Y."/>
        </authorList>
    </citation>
    <scope>NUCLEOTIDE SEQUENCE [LARGE SCALE GENOMIC DNA]</scope>
    <source>
        <strain evidence="2">DSM 17711 / JCM 13418 / NBRC 101707 / SANAE</strain>
    </source>
</reference>
<sequence>MADVASTPELRKRLFDIKRDHSHDEAVILIEAMLKEEYSRLEPIIKKEREAYLRMDVDDAGQQNDIADLRLSAVEAYQPSYIIENFLADMKVDILPLLPKYEGRFEVSSRGGDIWTLSVASLKENAMRTLGGHCNVVGDVIVLERLLYDHAYLAAVMKLTDDYEPGKPSYVEFDFYTVVFDEEVQALVKVPLDAK</sequence>
<dbReference type="GeneID" id="8680492"/>
<dbReference type="EMBL" id="AP011532">
    <property type="protein sequence ID" value="BAI60458.1"/>
    <property type="molecule type" value="Genomic_DNA"/>
</dbReference>
<dbReference type="InParanoid" id="D1YVI6"/>
<gene>
    <name evidence="1" type="ordered locus">MCP_0386</name>
</gene>
<evidence type="ECO:0000313" key="2">
    <source>
        <dbReference type="Proteomes" id="UP000001882"/>
    </source>
</evidence>
<organism evidence="1 2">
    <name type="scientific">Methanocella paludicola (strain DSM 17711 / JCM 13418 / NBRC 101707 / SANAE)</name>
    <dbReference type="NCBI Taxonomy" id="304371"/>
    <lineage>
        <taxon>Archaea</taxon>
        <taxon>Methanobacteriati</taxon>
        <taxon>Methanobacteriota</taxon>
        <taxon>Stenosarchaea group</taxon>
        <taxon>Methanomicrobia</taxon>
        <taxon>Methanocellales</taxon>
        <taxon>Methanocellaceae</taxon>
        <taxon>Methanocella</taxon>
    </lineage>
</organism>
<keyword evidence="2" id="KW-1185">Reference proteome</keyword>
<dbReference type="eggNOG" id="arCOG11676">
    <property type="taxonomic scope" value="Archaea"/>
</dbReference>
<protein>
    <submittedName>
        <fullName evidence="1">Uncharacterized protein</fullName>
    </submittedName>
</protein>
<evidence type="ECO:0000313" key="1">
    <source>
        <dbReference type="EMBL" id="BAI60458.1"/>
    </source>
</evidence>
<proteinExistence type="predicted"/>
<dbReference type="OrthoDB" id="147680at2157"/>
<accession>D1YVI6</accession>
<name>D1YVI6_METPS</name>
<dbReference type="AlphaFoldDB" id="D1YVI6"/>
<reference evidence="2" key="3">
    <citation type="journal article" date="2011" name="PLoS ONE">
        <title>Genome sequence of a mesophilic hydrogenotrophic methanogen Methanocella paludicola, the first cultivated representative of the order Methanocellales.</title>
        <authorList>
            <person name="Sakai S."/>
            <person name="Takaki Y."/>
            <person name="Shimamura S."/>
            <person name="Sekine M."/>
            <person name="Tajima T."/>
            <person name="Kosugi H."/>
            <person name="Ichikawa N."/>
            <person name="Tasumi E."/>
            <person name="Hiraki A.T."/>
            <person name="Shimizu A."/>
            <person name="Kato Y."/>
            <person name="Nishiko R."/>
            <person name="Mori K."/>
            <person name="Fujita N."/>
            <person name="Imachi H."/>
            <person name="Takai K."/>
        </authorList>
    </citation>
    <scope>NUCLEOTIDE SEQUENCE [LARGE SCALE GENOMIC DNA]</scope>
    <source>
        <strain evidence="2">DSM 17711 / JCM 13418 / NBRC 101707 / SANAE</strain>
    </source>
</reference>
<reference evidence="1 2" key="2">
    <citation type="journal article" date="2008" name="Int. J. Syst. Evol. Microbiol.">
        <title>Methanocella paludicola gen. nov., sp. nov., a methane-producing archaeon, the first isolate of the lineage 'Rice Cluster I', and proposal of the new archaeal order Methanocellales ord. nov.</title>
        <authorList>
            <person name="Sakai S."/>
            <person name="Imachi H."/>
            <person name="Hanada S."/>
            <person name="Ohashi A."/>
            <person name="Harada H."/>
            <person name="Kamagata Y."/>
        </authorList>
    </citation>
    <scope>NUCLEOTIDE SEQUENCE [LARGE SCALE GENOMIC DNA]</scope>
    <source>
        <strain evidence="2">DSM 17711 / JCM 13418 / NBRC 101707 / SANAE</strain>
    </source>
</reference>